<comment type="caution">
    <text evidence="2">The sequence shown here is derived from an EMBL/GenBank/DDBJ whole genome shotgun (WGS) entry which is preliminary data.</text>
</comment>
<evidence type="ECO:0000313" key="3">
    <source>
        <dbReference type="Proteomes" id="UP000231436"/>
    </source>
</evidence>
<dbReference type="AlphaFoldDB" id="A0A2M8LGP6"/>
<organism evidence="2 3">
    <name type="scientific">Candidatus Uhrbacteria bacterium CG10_big_fil_rev_8_21_14_0_10_48_16</name>
    <dbReference type="NCBI Taxonomy" id="1975038"/>
    <lineage>
        <taxon>Bacteria</taxon>
        <taxon>Candidatus Uhriibacteriota</taxon>
    </lineage>
</organism>
<sequence>MKSLLQRPWFTTTIGILAGILILSGSFYYLFREHLPQSTFTFLGERAFGDLSLEQAVTTEDAVGAGGGSASSLRMYPIVADEFPYPQEVIAYEYLYQGELPDLTTVDPTVYRRVNTFALPTVLSDSFSQLTIGILSLSTFNNLGIQTISLNESDETGYTVALDIPNNTLSISRQNEYWQTFDTTRTLSASDIPSNEALIEKANQFLVDHQINASSFGTPTVDRAFIDPESWVPDAMSVIYPALVEDTEVWSLWGQPSGLSVSVSLRTGEVDNLWAPGAYSLEASAYELTTNSEEVLAVAQRGGLWEYMPENADVTYTFLLGEPELVLAEHYQYDAEEGSTILYVPAFQFPVVEGDADAPYQRPWIIVPLVKDILDEAGRSFPTEPFLLEEKEILPTEVVK</sequence>
<accession>A0A2M8LGP6</accession>
<dbReference type="EMBL" id="PFEU01000017">
    <property type="protein sequence ID" value="PJE76614.1"/>
    <property type="molecule type" value="Genomic_DNA"/>
</dbReference>
<protein>
    <submittedName>
        <fullName evidence="2">Uncharacterized protein</fullName>
    </submittedName>
</protein>
<proteinExistence type="predicted"/>
<keyword evidence="1" id="KW-0812">Transmembrane</keyword>
<keyword evidence="1" id="KW-0472">Membrane</keyword>
<feature type="transmembrane region" description="Helical" evidence="1">
    <location>
        <begin position="9"/>
        <end position="31"/>
    </location>
</feature>
<gene>
    <name evidence="2" type="ORF">COV05_03460</name>
</gene>
<evidence type="ECO:0000256" key="1">
    <source>
        <dbReference type="SAM" id="Phobius"/>
    </source>
</evidence>
<keyword evidence="1" id="KW-1133">Transmembrane helix</keyword>
<name>A0A2M8LGP6_9BACT</name>
<reference evidence="3" key="1">
    <citation type="submission" date="2017-09" db="EMBL/GenBank/DDBJ databases">
        <title>Depth-based differentiation of microbial function through sediment-hosted aquifers and enrichment of novel symbionts in the deep terrestrial subsurface.</title>
        <authorList>
            <person name="Probst A.J."/>
            <person name="Ladd B."/>
            <person name="Jarett J.K."/>
            <person name="Geller-Mcgrath D.E."/>
            <person name="Sieber C.M.K."/>
            <person name="Emerson J.B."/>
            <person name="Anantharaman K."/>
            <person name="Thomas B.C."/>
            <person name="Malmstrom R."/>
            <person name="Stieglmeier M."/>
            <person name="Klingl A."/>
            <person name="Woyke T."/>
            <person name="Ryan C.M."/>
            <person name="Banfield J.F."/>
        </authorList>
    </citation>
    <scope>NUCLEOTIDE SEQUENCE [LARGE SCALE GENOMIC DNA]</scope>
</reference>
<dbReference type="Proteomes" id="UP000231436">
    <property type="component" value="Unassembled WGS sequence"/>
</dbReference>
<evidence type="ECO:0000313" key="2">
    <source>
        <dbReference type="EMBL" id="PJE76614.1"/>
    </source>
</evidence>